<dbReference type="EMBL" id="JBHTOC010000005">
    <property type="protein sequence ID" value="MFD1429471.1"/>
    <property type="molecule type" value="Genomic_DNA"/>
</dbReference>
<evidence type="ECO:0000313" key="1">
    <source>
        <dbReference type="EMBL" id="MFD1429471.1"/>
    </source>
</evidence>
<reference evidence="2" key="1">
    <citation type="journal article" date="2019" name="Int. J. Syst. Evol. Microbiol.">
        <title>The Global Catalogue of Microorganisms (GCM) 10K type strain sequencing project: providing services to taxonomists for standard genome sequencing and annotation.</title>
        <authorList>
            <consortium name="The Broad Institute Genomics Platform"/>
            <consortium name="The Broad Institute Genome Sequencing Center for Infectious Disease"/>
            <person name="Wu L."/>
            <person name="Ma J."/>
        </authorList>
    </citation>
    <scope>NUCLEOTIDE SEQUENCE [LARGE SCALE GENOMIC DNA]</scope>
    <source>
        <strain evidence="2">CCM 8980</strain>
    </source>
</reference>
<sequence length="144" mass="15994">MVIETDVDVPVAFFYQRVIASVLYDIKQATGQDVPASKLQGYSYGKSFGKNKSGRIVITKNILNKGYAFETRTASGTYSVDYDIQETQAGTTHVVYNETSEFNSASQNANQGIMAFVFGRRRKRQFKLMMDQIAASYRDGSVGA</sequence>
<name>A0ABW4CH66_9LACO</name>
<comment type="caution">
    <text evidence="1">The sequence shown here is derived from an EMBL/GenBank/DDBJ whole genome shotgun (WGS) entry which is preliminary data.</text>
</comment>
<dbReference type="Proteomes" id="UP001597196">
    <property type="component" value="Unassembled WGS sequence"/>
</dbReference>
<gene>
    <name evidence="1" type="ORF">ACFQ4P_04305</name>
</gene>
<dbReference type="InterPro" id="IPR021701">
    <property type="entry name" value="DUF3284"/>
</dbReference>
<organism evidence="1 2">
    <name type="scientific">Lacticaseibacillus mingshuiensis</name>
    <dbReference type="NCBI Taxonomy" id="2799574"/>
    <lineage>
        <taxon>Bacteria</taxon>
        <taxon>Bacillati</taxon>
        <taxon>Bacillota</taxon>
        <taxon>Bacilli</taxon>
        <taxon>Lactobacillales</taxon>
        <taxon>Lactobacillaceae</taxon>
        <taxon>Lacticaseibacillus</taxon>
    </lineage>
</organism>
<protein>
    <submittedName>
        <fullName evidence="1">DUF3284 domain-containing protein</fullName>
    </submittedName>
</protein>
<dbReference type="RefSeq" id="WP_125696960.1">
    <property type="nucleotide sequence ID" value="NZ_BOLQ01000009.1"/>
</dbReference>
<proteinExistence type="predicted"/>
<evidence type="ECO:0000313" key="2">
    <source>
        <dbReference type="Proteomes" id="UP001597196"/>
    </source>
</evidence>
<accession>A0ABW4CH66</accession>
<keyword evidence="2" id="KW-1185">Reference proteome</keyword>
<dbReference type="Pfam" id="PF11687">
    <property type="entry name" value="DUF3284"/>
    <property type="match status" value="1"/>
</dbReference>